<keyword evidence="2" id="KW-0547">Nucleotide-binding</keyword>
<feature type="domain" description="PD-(D/E)XK endonuclease-like" evidence="4">
    <location>
        <begin position="200"/>
        <end position="504"/>
    </location>
</feature>
<evidence type="ECO:0000259" key="4">
    <source>
        <dbReference type="Pfam" id="PF12705"/>
    </source>
</evidence>
<keyword evidence="6" id="KW-1185">Reference proteome</keyword>
<dbReference type="RefSeq" id="WP_283712229.1">
    <property type="nucleotide sequence ID" value="NZ_JASJEW010000001.1"/>
</dbReference>
<dbReference type="InterPro" id="IPR038726">
    <property type="entry name" value="PDDEXK_AddAB-type"/>
</dbReference>
<proteinExistence type="predicted"/>
<gene>
    <name evidence="5" type="ORF">QJ043_00595</name>
</gene>
<keyword evidence="1" id="KW-0227">DNA damage</keyword>
<dbReference type="Proteomes" id="UP001431693">
    <property type="component" value="Unassembled WGS sequence"/>
</dbReference>
<evidence type="ECO:0000313" key="5">
    <source>
        <dbReference type="EMBL" id="MDJ1128585.1"/>
    </source>
</evidence>
<evidence type="ECO:0000256" key="2">
    <source>
        <dbReference type="ARBA" id="ARBA00022806"/>
    </source>
</evidence>
<reference evidence="5" key="1">
    <citation type="submission" date="2023-05" db="EMBL/GenBank/DDBJ databases">
        <title>[olsenella] sp. nov., isolated from a pig farm feces dump.</title>
        <authorList>
            <person name="Chang Y.-H."/>
        </authorList>
    </citation>
    <scope>NUCLEOTIDE SEQUENCE</scope>
    <source>
        <strain evidence="5">YH-ols2217</strain>
    </source>
</reference>
<keyword evidence="2" id="KW-0067">ATP-binding</keyword>
<keyword evidence="3" id="KW-0234">DNA repair</keyword>
<sequence length="679" mass="71115">MLRLKELGGDWPLDDPAAPRSGVGLARCAASCDWSWWPPTGLVDFLLSPLSGLQPGVAWRLDAQWRGDRSLSPKRVLARLGSVARAEGNPSLATAVACLEKGRIGAAAGRLLETVEDPEARAALEAVAQVATELAADHVTVRTVGAEGLASAFQAALDAWPVRYADAPVLAAGTPAVEATTSPLPASFLVTPSPGTEAWTLSASQIESYLECPGKWFALRRLKVGGIDADVTPLQVGTFSHRVLELWGQGLWGDSDAVASVLETDGGAVPEPLGSLPLDECGRAASRAWLGRCWDAHLAHQVLSCRRVQDQALTPHTVGELERLLGSVGPDIDRAAAFVASFCEVSPSGFEVRFGRGEQGSTPHYAGVPVVGSADLLLRDADGRILVVDYKHRSDVTEEYAASAAAPRHIQSLLYASVLGREPFCGDSAAALFLGIGDPCHVAGTSADAVLAELPTDEAVEGVPDFPETCERVERAVAERVQSLLAGDVAPDPRDAEACRYCPALECPRRLGSRPSATADDPASVLLPLVHVMAQPADTRAGLYPLLTGPLFGLSDADLLVLATGTCEETGLPQARRLDRGVLAGEAGLPAGANPSRCVRHALAVLGPVLGRTAPAPVSRRVADVLARSTWLGGLDEEARGRVLDALAALDAHEGSGHGVVTAPAALAAWLERTRETRP</sequence>
<evidence type="ECO:0000256" key="1">
    <source>
        <dbReference type="ARBA" id="ARBA00022763"/>
    </source>
</evidence>
<keyword evidence="2" id="KW-0378">Hydrolase</keyword>
<keyword evidence="2" id="KW-0347">Helicase</keyword>
<organism evidence="5 6">
    <name type="scientific">Kribbibacterium absianum</name>
    <dbReference type="NCBI Taxonomy" id="3044210"/>
    <lineage>
        <taxon>Bacteria</taxon>
        <taxon>Bacillati</taxon>
        <taxon>Actinomycetota</taxon>
        <taxon>Coriobacteriia</taxon>
        <taxon>Coriobacteriales</taxon>
        <taxon>Kribbibacteriaceae</taxon>
        <taxon>Kribbibacterium</taxon>
    </lineage>
</organism>
<dbReference type="Gene3D" id="3.90.320.10">
    <property type="match status" value="1"/>
</dbReference>
<dbReference type="Pfam" id="PF12705">
    <property type="entry name" value="PDDEXK_1"/>
    <property type="match status" value="1"/>
</dbReference>
<evidence type="ECO:0000256" key="3">
    <source>
        <dbReference type="ARBA" id="ARBA00023204"/>
    </source>
</evidence>
<protein>
    <submittedName>
        <fullName evidence="5">PD-(D/E)XK nuclease family protein</fullName>
    </submittedName>
</protein>
<name>A0ABT6ZHP9_9ACTN</name>
<dbReference type="EMBL" id="JASJEX010000001">
    <property type="protein sequence ID" value="MDJ1128585.1"/>
    <property type="molecule type" value="Genomic_DNA"/>
</dbReference>
<evidence type="ECO:0000313" key="6">
    <source>
        <dbReference type="Proteomes" id="UP001431693"/>
    </source>
</evidence>
<comment type="caution">
    <text evidence="5">The sequence shown here is derived from an EMBL/GenBank/DDBJ whole genome shotgun (WGS) entry which is preliminary data.</text>
</comment>
<accession>A0ABT6ZHP9</accession>
<dbReference type="InterPro" id="IPR011604">
    <property type="entry name" value="PDDEXK-like_dom_sf"/>
</dbReference>